<dbReference type="Proteomes" id="UP000020561">
    <property type="component" value="Unassembled WGS sequence"/>
</dbReference>
<gene>
    <name evidence="1" type="ORF">I545_6943</name>
</gene>
<evidence type="ECO:0000313" key="2">
    <source>
        <dbReference type="Proteomes" id="UP000020561"/>
    </source>
</evidence>
<evidence type="ECO:0000313" key="1">
    <source>
        <dbReference type="EMBL" id="ETZ96552.1"/>
    </source>
</evidence>
<dbReference type="GO" id="GO:0004519">
    <property type="term" value="F:endonuclease activity"/>
    <property type="evidence" value="ECO:0007669"/>
    <property type="project" value="UniProtKB-KW"/>
</dbReference>
<dbReference type="EC" id="3.6.1.-" evidence="1"/>
<keyword evidence="1" id="KW-0378">Hydrolase</keyword>
<dbReference type="PATRIC" id="fig|1299326.3.peg.6662"/>
<protein>
    <submittedName>
        <fullName evidence="1">Excision endonuclease subunit UvrD domain protein</fullName>
        <ecNumber evidence="1">3.6.1.-</ecNumber>
    </submittedName>
</protein>
<dbReference type="EMBL" id="JAOA01000043">
    <property type="protein sequence ID" value="ETZ96552.1"/>
    <property type="molecule type" value="Genomic_DNA"/>
</dbReference>
<keyword evidence="1" id="KW-0540">Nuclease</keyword>
<dbReference type="GO" id="GO:0016787">
    <property type="term" value="F:hydrolase activity"/>
    <property type="evidence" value="ECO:0007669"/>
    <property type="project" value="UniProtKB-KW"/>
</dbReference>
<reference evidence="1 2" key="1">
    <citation type="submission" date="2013-12" db="EMBL/GenBank/DDBJ databases">
        <authorList>
            <person name="Brown-Elliot B."/>
            <person name="Wallace R."/>
            <person name="Lenaerts A."/>
            <person name="Ordway D."/>
            <person name="DeGroote M.A."/>
            <person name="Parker T."/>
            <person name="Sizemore C."/>
            <person name="Tallon L.J."/>
            <person name="Sadzewicz L.K."/>
            <person name="Sengamalay N."/>
            <person name="Fraser C.M."/>
            <person name="Hine E."/>
            <person name="Shefchek K.A."/>
            <person name="Das S.P."/>
            <person name="Tettelin H."/>
        </authorList>
    </citation>
    <scope>NUCLEOTIDE SEQUENCE [LARGE SCALE GENOMIC DNA]</scope>
    <source>
        <strain evidence="1 2">662</strain>
    </source>
</reference>
<accession>X7XQJ2</accession>
<proteinExistence type="predicted"/>
<sequence>MLAWSLVRLAARATTANLVSSNLPADVTNHAWPEISQLAMRRA</sequence>
<keyword evidence="1" id="KW-0255">Endonuclease</keyword>
<comment type="caution">
    <text evidence="1">The sequence shown here is derived from an EMBL/GenBank/DDBJ whole genome shotgun (WGS) entry which is preliminary data.</text>
</comment>
<dbReference type="AlphaFoldDB" id="X7XQJ2"/>
<organism evidence="1 2">
    <name type="scientific">Mycobacterium kansasii 662</name>
    <dbReference type="NCBI Taxonomy" id="1299326"/>
    <lineage>
        <taxon>Bacteria</taxon>
        <taxon>Bacillati</taxon>
        <taxon>Actinomycetota</taxon>
        <taxon>Actinomycetes</taxon>
        <taxon>Mycobacteriales</taxon>
        <taxon>Mycobacteriaceae</taxon>
        <taxon>Mycobacterium</taxon>
    </lineage>
</organism>
<name>X7XQJ2_MYCKA</name>